<dbReference type="InterPro" id="IPR004839">
    <property type="entry name" value="Aminotransferase_I/II_large"/>
</dbReference>
<dbReference type="EMBL" id="FODO01000013">
    <property type="protein sequence ID" value="SEO61221.1"/>
    <property type="molecule type" value="Genomic_DNA"/>
</dbReference>
<proteinExistence type="predicted"/>
<dbReference type="GO" id="GO:0030170">
    <property type="term" value="F:pyridoxal phosphate binding"/>
    <property type="evidence" value="ECO:0007669"/>
    <property type="project" value="InterPro"/>
</dbReference>
<feature type="domain" description="Aminotransferase class I/classII large" evidence="1">
    <location>
        <begin position="2"/>
        <end position="56"/>
    </location>
</feature>
<organism evidence="2 3">
    <name type="scientific">Nitrosomonas oligotropha</name>
    <dbReference type="NCBI Taxonomy" id="42354"/>
    <lineage>
        <taxon>Bacteria</taxon>
        <taxon>Pseudomonadati</taxon>
        <taxon>Pseudomonadota</taxon>
        <taxon>Betaproteobacteria</taxon>
        <taxon>Nitrosomonadales</taxon>
        <taxon>Nitrosomonadaceae</taxon>
        <taxon>Nitrosomonas</taxon>
    </lineage>
</organism>
<gene>
    <name evidence="2" type="ORF">SAMN05216333_11339</name>
</gene>
<keyword evidence="3" id="KW-1185">Reference proteome</keyword>
<evidence type="ECO:0000313" key="2">
    <source>
        <dbReference type="EMBL" id="SEO61221.1"/>
    </source>
</evidence>
<accession>A0A1H8R4H8</accession>
<name>A0A1H8R4H8_9PROT</name>
<evidence type="ECO:0000259" key="1">
    <source>
        <dbReference type="Pfam" id="PF00155"/>
    </source>
</evidence>
<dbReference type="Pfam" id="PF00155">
    <property type="entry name" value="Aminotran_1_2"/>
    <property type="match status" value="1"/>
</dbReference>
<evidence type="ECO:0000313" key="3">
    <source>
        <dbReference type="Proteomes" id="UP000198814"/>
    </source>
</evidence>
<keyword evidence="2" id="KW-0808">Transferase</keyword>
<dbReference type="Gene3D" id="3.40.640.10">
    <property type="entry name" value="Type I PLP-dependent aspartate aminotransferase-like (Major domain)"/>
    <property type="match status" value="1"/>
</dbReference>
<protein>
    <submittedName>
        <fullName evidence="2">Aminotransferase class I and II</fullName>
    </submittedName>
</protein>
<reference evidence="3" key="1">
    <citation type="submission" date="2016-10" db="EMBL/GenBank/DDBJ databases">
        <authorList>
            <person name="Varghese N."/>
            <person name="Submissions S."/>
        </authorList>
    </citation>
    <scope>NUCLEOTIDE SEQUENCE [LARGE SCALE GENOMIC DNA]</scope>
    <source>
        <strain evidence="3">Nm76</strain>
    </source>
</reference>
<sequence>MLVATLGKAFGVNGGYVTASATVIAYLRETAPSYIHLNPITPAEAAAALAAHLFDHNILATERDLDYLLNALADFRQ</sequence>
<dbReference type="STRING" id="42354.SAMN05216333_11339"/>
<dbReference type="AlphaFoldDB" id="A0A1H8R4H8"/>
<keyword evidence="2" id="KW-0032">Aminotransferase</keyword>
<dbReference type="InterPro" id="IPR015424">
    <property type="entry name" value="PyrdxlP-dep_Trfase"/>
</dbReference>
<dbReference type="SUPFAM" id="SSF53383">
    <property type="entry name" value="PLP-dependent transferases"/>
    <property type="match status" value="1"/>
</dbReference>
<dbReference type="InterPro" id="IPR015421">
    <property type="entry name" value="PyrdxlP-dep_Trfase_major"/>
</dbReference>
<dbReference type="GO" id="GO:0008483">
    <property type="term" value="F:transaminase activity"/>
    <property type="evidence" value="ECO:0007669"/>
    <property type="project" value="UniProtKB-KW"/>
</dbReference>
<dbReference type="Proteomes" id="UP000198814">
    <property type="component" value="Unassembled WGS sequence"/>
</dbReference>